<comment type="caution">
    <text evidence="15">The sequence shown here is derived from an EMBL/GenBank/DDBJ whole genome shotgun (WGS) entry which is preliminary data.</text>
</comment>
<accession>A0A2T5H401</accession>
<feature type="transmembrane region" description="Helical" evidence="14">
    <location>
        <begin position="72"/>
        <end position="94"/>
    </location>
</feature>
<evidence type="ECO:0000256" key="10">
    <source>
        <dbReference type="ARBA" id="ARBA00023251"/>
    </source>
</evidence>
<organism evidence="15 16">
    <name type="scientific">Celeribacter persicus</name>
    <dbReference type="NCBI Taxonomy" id="1651082"/>
    <lineage>
        <taxon>Bacteria</taxon>
        <taxon>Pseudomonadati</taxon>
        <taxon>Pseudomonadota</taxon>
        <taxon>Alphaproteobacteria</taxon>
        <taxon>Rhodobacterales</taxon>
        <taxon>Roseobacteraceae</taxon>
        <taxon>Celeribacter</taxon>
    </lineage>
</organism>
<dbReference type="AlphaFoldDB" id="A0A2T5H401"/>
<dbReference type="HAMAP" id="MF_01006">
    <property type="entry name" value="Undec_diphosphatase"/>
    <property type="match status" value="1"/>
</dbReference>
<dbReference type="GO" id="GO:0050380">
    <property type="term" value="F:undecaprenyl-diphosphatase activity"/>
    <property type="evidence" value="ECO:0007669"/>
    <property type="project" value="UniProtKB-UniRule"/>
</dbReference>
<evidence type="ECO:0000313" key="15">
    <source>
        <dbReference type="EMBL" id="PTQ66254.1"/>
    </source>
</evidence>
<evidence type="ECO:0000256" key="2">
    <source>
        <dbReference type="ARBA" id="ARBA00010621"/>
    </source>
</evidence>
<dbReference type="Proteomes" id="UP000244077">
    <property type="component" value="Unassembled WGS sequence"/>
</dbReference>
<dbReference type="GO" id="GO:0005886">
    <property type="term" value="C:plasma membrane"/>
    <property type="evidence" value="ECO:0007669"/>
    <property type="project" value="UniProtKB-SubCell"/>
</dbReference>
<evidence type="ECO:0000256" key="9">
    <source>
        <dbReference type="ARBA" id="ARBA00023136"/>
    </source>
</evidence>
<feature type="transmembrane region" description="Helical" evidence="14">
    <location>
        <begin position="177"/>
        <end position="195"/>
    </location>
</feature>
<keyword evidence="10 14" id="KW-0046">Antibiotic resistance</keyword>
<dbReference type="RefSeq" id="WP_107818108.1">
    <property type="nucleotide sequence ID" value="NZ_QAOH01000032.1"/>
</dbReference>
<keyword evidence="5 14" id="KW-1003">Cell membrane</keyword>
<dbReference type="OrthoDB" id="9808289at2"/>
<dbReference type="EC" id="3.6.1.27" evidence="3 14"/>
<feature type="transmembrane region" description="Helical" evidence="14">
    <location>
        <begin position="234"/>
        <end position="254"/>
    </location>
</feature>
<feature type="transmembrane region" description="Helical" evidence="14">
    <location>
        <begin position="207"/>
        <end position="228"/>
    </location>
</feature>
<keyword evidence="14" id="KW-0573">Peptidoglycan synthesis</keyword>
<gene>
    <name evidence="14" type="primary">uppP</name>
    <name evidence="15" type="ORF">C8N42_1323</name>
</gene>
<evidence type="ECO:0000256" key="12">
    <source>
        <dbReference type="ARBA" id="ARBA00032932"/>
    </source>
</evidence>
<protein>
    <recommendedName>
        <fullName evidence="4 14">Undecaprenyl-diphosphatase</fullName>
        <ecNumber evidence="3 14">3.6.1.27</ecNumber>
    </recommendedName>
    <alternativeName>
        <fullName evidence="12 14">Bacitracin resistance protein</fullName>
    </alternativeName>
    <alternativeName>
        <fullName evidence="11 14">Undecaprenyl pyrophosphate phosphatase</fullName>
    </alternativeName>
</protein>
<reference evidence="15 16" key="1">
    <citation type="submission" date="2018-04" db="EMBL/GenBank/DDBJ databases">
        <title>Genomic Encyclopedia of Archaeal and Bacterial Type Strains, Phase II (KMG-II): from individual species to whole genera.</title>
        <authorList>
            <person name="Goeker M."/>
        </authorList>
    </citation>
    <scope>NUCLEOTIDE SEQUENCE [LARGE SCALE GENOMIC DNA]</scope>
    <source>
        <strain evidence="15 16">DSM 100434</strain>
    </source>
</reference>
<keyword evidence="6 14" id="KW-0812">Transmembrane</keyword>
<comment type="miscellaneous">
    <text evidence="14">Bacitracin is thought to be involved in the inhibition of peptidoglycan synthesis by sequestering undecaprenyl diphosphate, thereby reducing the pool of lipid carrier available.</text>
</comment>
<evidence type="ECO:0000256" key="7">
    <source>
        <dbReference type="ARBA" id="ARBA00022801"/>
    </source>
</evidence>
<feature type="transmembrane region" description="Helical" evidence="14">
    <location>
        <begin position="141"/>
        <end position="165"/>
    </location>
</feature>
<evidence type="ECO:0000256" key="14">
    <source>
        <dbReference type="HAMAP-Rule" id="MF_01006"/>
    </source>
</evidence>
<dbReference type="GO" id="GO:0071555">
    <property type="term" value="P:cell wall organization"/>
    <property type="evidence" value="ECO:0007669"/>
    <property type="project" value="UniProtKB-KW"/>
</dbReference>
<proteinExistence type="inferred from homology"/>
<dbReference type="PANTHER" id="PTHR30622:SF3">
    <property type="entry name" value="UNDECAPRENYL-DIPHOSPHATASE"/>
    <property type="match status" value="1"/>
</dbReference>
<keyword evidence="14" id="KW-0133">Cell shape</keyword>
<evidence type="ECO:0000256" key="11">
    <source>
        <dbReference type="ARBA" id="ARBA00032707"/>
    </source>
</evidence>
<keyword evidence="9 14" id="KW-0472">Membrane</keyword>
<evidence type="ECO:0000256" key="5">
    <source>
        <dbReference type="ARBA" id="ARBA00022475"/>
    </source>
</evidence>
<evidence type="ECO:0000256" key="6">
    <source>
        <dbReference type="ARBA" id="ARBA00022692"/>
    </source>
</evidence>
<dbReference type="EMBL" id="QAOH01000032">
    <property type="protein sequence ID" value="PTQ66254.1"/>
    <property type="molecule type" value="Genomic_DNA"/>
</dbReference>
<keyword evidence="8 14" id="KW-1133">Transmembrane helix</keyword>
<comment type="subcellular location">
    <subcellularLocation>
        <location evidence="1 14">Cell membrane</location>
        <topology evidence="1 14">Multi-pass membrane protein</topology>
    </subcellularLocation>
</comment>
<feature type="transmembrane region" description="Helical" evidence="14">
    <location>
        <begin position="100"/>
        <end position="120"/>
    </location>
</feature>
<keyword evidence="14" id="KW-0961">Cell wall biogenesis/degradation</keyword>
<dbReference type="InterPro" id="IPR003824">
    <property type="entry name" value="UppP"/>
</dbReference>
<sequence length="255" mass="27573">MDIVQAAVLGLVEGTTEFLPISSTGHLIVVGAWLGIAQDEAKTAFDVIVQLAAILAVVITCRDKFTRAHVDLWRKVILAFIPIGVAGVLAGGWVEGLFSVQVVAVAFIAGGVIFLLVEYFNQDDCSHVIRVEDLTRRQAAWIGVAQVFALIPGTSRAGATIIGALLVGSDRRTSAEFSFLLALPVMIATTGYEAVKHHQAFGDGDLVALGMGFITAFTVAWLTMRWLLRFVARFTFVAFGIYRILFGLALLIWFS</sequence>
<keyword evidence="7 14" id="KW-0378">Hydrolase</keyword>
<dbReference type="GO" id="GO:0009252">
    <property type="term" value="P:peptidoglycan biosynthetic process"/>
    <property type="evidence" value="ECO:0007669"/>
    <property type="project" value="UniProtKB-KW"/>
</dbReference>
<comment type="catalytic activity">
    <reaction evidence="13 14">
        <text>di-trans,octa-cis-undecaprenyl diphosphate + H2O = di-trans,octa-cis-undecaprenyl phosphate + phosphate + H(+)</text>
        <dbReference type="Rhea" id="RHEA:28094"/>
        <dbReference type="ChEBI" id="CHEBI:15377"/>
        <dbReference type="ChEBI" id="CHEBI:15378"/>
        <dbReference type="ChEBI" id="CHEBI:43474"/>
        <dbReference type="ChEBI" id="CHEBI:58405"/>
        <dbReference type="ChEBI" id="CHEBI:60392"/>
        <dbReference type="EC" id="3.6.1.27"/>
    </reaction>
</comment>
<evidence type="ECO:0000256" key="8">
    <source>
        <dbReference type="ARBA" id="ARBA00022989"/>
    </source>
</evidence>
<dbReference type="Pfam" id="PF02673">
    <property type="entry name" value="BacA"/>
    <property type="match status" value="1"/>
</dbReference>
<dbReference type="GO" id="GO:0008360">
    <property type="term" value="P:regulation of cell shape"/>
    <property type="evidence" value="ECO:0007669"/>
    <property type="project" value="UniProtKB-KW"/>
</dbReference>
<keyword evidence="16" id="KW-1185">Reference proteome</keyword>
<evidence type="ECO:0000256" key="13">
    <source>
        <dbReference type="ARBA" id="ARBA00047594"/>
    </source>
</evidence>
<evidence type="ECO:0000256" key="4">
    <source>
        <dbReference type="ARBA" id="ARBA00021581"/>
    </source>
</evidence>
<dbReference type="GO" id="GO:0046677">
    <property type="term" value="P:response to antibiotic"/>
    <property type="evidence" value="ECO:0007669"/>
    <property type="project" value="UniProtKB-UniRule"/>
</dbReference>
<comment type="function">
    <text evidence="14">Catalyzes the dephosphorylation of undecaprenyl diphosphate (UPP). Confers resistance to bacitracin.</text>
</comment>
<evidence type="ECO:0000256" key="3">
    <source>
        <dbReference type="ARBA" id="ARBA00012374"/>
    </source>
</evidence>
<comment type="similarity">
    <text evidence="2 14">Belongs to the UppP family.</text>
</comment>
<name>A0A2T5H401_9RHOB</name>
<dbReference type="PANTHER" id="PTHR30622">
    <property type="entry name" value="UNDECAPRENYL-DIPHOSPHATASE"/>
    <property type="match status" value="1"/>
</dbReference>
<evidence type="ECO:0000313" key="16">
    <source>
        <dbReference type="Proteomes" id="UP000244077"/>
    </source>
</evidence>
<evidence type="ECO:0000256" key="1">
    <source>
        <dbReference type="ARBA" id="ARBA00004651"/>
    </source>
</evidence>